<accession>A0ABS6Y3R2</accession>
<feature type="signal peptide" evidence="3">
    <location>
        <begin position="1"/>
        <end position="22"/>
    </location>
</feature>
<comment type="caution">
    <text evidence="5">The sequence shown here is derived from an EMBL/GenBank/DDBJ whole genome shotgun (WGS) entry which is preliminary data.</text>
</comment>
<dbReference type="PROSITE" id="PS51257">
    <property type="entry name" value="PROKAR_LIPOPROTEIN"/>
    <property type="match status" value="1"/>
</dbReference>
<dbReference type="InterPro" id="IPR038352">
    <property type="entry name" value="Imelysin_sf"/>
</dbReference>
<feature type="domain" description="Imelysin-like" evidence="4">
    <location>
        <begin position="73"/>
        <end position="436"/>
    </location>
</feature>
<dbReference type="Proteomes" id="UP000812077">
    <property type="component" value="Unassembled WGS sequence"/>
</dbReference>
<dbReference type="RefSeq" id="WP_036924912.1">
    <property type="nucleotide sequence ID" value="NZ_JAHXCP010000003.1"/>
</dbReference>
<evidence type="ECO:0000256" key="2">
    <source>
        <dbReference type="ARBA" id="ARBA00022729"/>
    </source>
</evidence>
<evidence type="ECO:0000313" key="5">
    <source>
        <dbReference type="EMBL" id="MBW4754127.1"/>
    </source>
</evidence>
<feature type="chain" id="PRO_5045914628" evidence="3">
    <location>
        <begin position="23"/>
        <end position="452"/>
    </location>
</feature>
<organism evidence="5 6">
    <name type="scientific">Prevotella melaninogenica</name>
    <dbReference type="NCBI Taxonomy" id="28132"/>
    <lineage>
        <taxon>Bacteria</taxon>
        <taxon>Pseudomonadati</taxon>
        <taxon>Bacteroidota</taxon>
        <taxon>Bacteroidia</taxon>
        <taxon>Bacteroidales</taxon>
        <taxon>Prevotellaceae</taxon>
        <taxon>Prevotella</taxon>
    </lineage>
</organism>
<dbReference type="Gene3D" id="1.20.1420.20">
    <property type="entry name" value="M75 peptidase, HXXE motif"/>
    <property type="match status" value="1"/>
</dbReference>
<evidence type="ECO:0000256" key="1">
    <source>
        <dbReference type="ARBA" id="ARBA00004196"/>
    </source>
</evidence>
<dbReference type="InterPro" id="IPR034982">
    <property type="entry name" value="Imelysin-like_IrpA"/>
</dbReference>
<keyword evidence="6" id="KW-1185">Reference proteome</keyword>
<dbReference type="InterPro" id="IPR018976">
    <property type="entry name" value="Imelysin-like"/>
</dbReference>
<dbReference type="CDD" id="cd14658">
    <property type="entry name" value="Imelysin-like_IrpA"/>
    <property type="match status" value="1"/>
</dbReference>
<gene>
    <name evidence="5" type="ORF">KZO77_03575</name>
</gene>
<reference evidence="5 6" key="1">
    <citation type="submission" date="2021-07" db="EMBL/GenBank/DDBJ databases">
        <title>Genomic diversity and antimicrobial resistance of Prevotella spp. isolated from chronic lung disease airways.</title>
        <authorList>
            <person name="Webb K.A."/>
            <person name="Olagoke O.S."/>
            <person name="Baird T."/>
            <person name="Neill J."/>
            <person name="Pham A."/>
            <person name="Wells T.J."/>
            <person name="Ramsay K.A."/>
            <person name="Bell S.C."/>
            <person name="Sarovich D.S."/>
            <person name="Price E.P."/>
        </authorList>
    </citation>
    <scope>NUCLEOTIDE SEQUENCE [LARGE SCALE GENOMIC DNA]</scope>
    <source>
        <strain evidence="5 6">SCHI0027.S.6</strain>
    </source>
</reference>
<sequence length="452" mass="49780">MKKVTKLAMFLLAGTLATGFTACSDDDDVVSTTILTPGQQAELNKVANESSANANKTEMGKVVDNYFKAVVEPTYTSLAEKSDELYNACQNLYQKRKAGTLTQNDIDAACEAFKAARKEWEQSESFLYGAASDNKIDPHIDQWPLDHDQLTKALNDPKVIAGITSENPAKFVYENNGNFDSVLGFHGLEFVLFRNGKNRTVAAFNAEKETEAGLTSVSTVNEAAFAAAVAGDLRNMTYLLEYGWLGASIPAAHKTQLLNAMWVVNGTRYQGLSPKNIPYRDYLRFATTERGYFPSWHETINNIFIGGCSGICEEVASQKLGQAYRTATGTATADDAANYIESPYSKRSFQDYQDNIYSIKNSLYGVRGTENISTPVQYSIMNFLKNNNYPKYSELNSALNEAIAALETAKKSGIAFIDNPGHAQVKNCIEKVEALNEALNEAGKWINQQTDK</sequence>
<protein>
    <submittedName>
        <fullName evidence="5">Imelysin</fullName>
    </submittedName>
</protein>
<evidence type="ECO:0000256" key="3">
    <source>
        <dbReference type="SAM" id="SignalP"/>
    </source>
</evidence>
<evidence type="ECO:0000259" key="4">
    <source>
        <dbReference type="Pfam" id="PF09375"/>
    </source>
</evidence>
<name>A0ABS6Y3R2_9BACT</name>
<proteinExistence type="predicted"/>
<comment type="subcellular location">
    <subcellularLocation>
        <location evidence="1">Cell envelope</location>
    </subcellularLocation>
</comment>
<dbReference type="Pfam" id="PF09375">
    <property type="entry name" value="Peptidase_M75"/>
    <property type="match status" value="1"/>
</dbReference>
<dbReference type="EMBL" id="JAHXCP010000003">
    <property type="protein sequence ID" value="MBW4754127.1"/>
    <property type="molecule type" value="Genomic_DNA"/>
</dbReference>
<evidence type="ECO:0000313" key="6">
    <source>
        <dbReference type="Proteomes" id="UP000812077"/>
    </source>
</evidence>
<keyword evidence="2 3" id="KW-0732">Signal</keyword>